<evidence type="ECO:0000313" key="2">
    <source>
        <dbReference type="Proteomes" id="UP000724584"/>
    </source>
</evidence>
<protein>
    <submittedName>
        <fullName evidence="1">P-loop containing nucleoside triphosphate hydrolase protein</fullName>
    </submittedName>
</protein>
<sequence length="239" mass="25984">MDDVLSRLLDKAWGRFQETPSDTRFLIAIAGIPGSGKTTLSKRLTAALNARHAAHSPTDPPIAAFVPMDGYHHTRAQLDAMPDPATAHARRGAEFTFDGEGFVQLVKRLKEPLTIDSTTVFAPSFDHATKDPKENDIAIEPTHRIVVLEGNYLLLPHPPWSHAHPLFSLTIFVSVPTSLARTRLAARHVAAGLAATLAEGDRRAVENDLPNGAEVTRLLRREAVDEVVESTEDGGWAGL</sequence>
<dbReference type="EMBL" id="JAGIZQ010000002">
    <property type="protein sequence ID" value="KAH6641702.1"/>
    <property type="molecule type" value="Genomic_DNA"/>
</dbReference>
<comment type="caution">
    <text evidence="1">The sequence shown here is derived from an EMBL/GenBank/DDBJ whole genome shotgun (WGS) entry which is preliminary data.</text>
</comment>
<keyword evidence="1" id="KW-0378">Hydrolase</keyword>
<gene>
    <name evidence="1" type="ORF">F5144DRAFT_610433</name>
</gene>
<organism evidence="1 2">
    <name type="scientific">Chaetomium tenue</name>
    <dbReference type="NCBI Taxonomy" id="1854479"/>
    <lineage>
        <taxon>Eukaryota</taxon>
        <taxon>Fungi</taxon>
        <taxon>Dikarya</taxon>
        <taxon>Ascomycota</taxon>
        <taxon>Pezizomycotina</taxon>
        <taxon>Sordariomycetes</taxon>
        <taxon>Sordariomycetidae</taxon>
        <taxon>Sordariales</taxon>
        <taxon>Chaetomiaceae</taxon>
        <taxon>Chaetomium</taxon>
    </lineage>
</organism>
<reference evidence="1 2" key="1">
    <citation type="journal article" date="2021" name="Nat. Commun.">
        <title>Genetic determinants of endophytism in the Arabidopsis root mycobiome.</title>
        <authorList>
            <person name="Mesny F."/>
            <person name="Miyauchi S."/>
            <person name="Thiergart T."/>
            <person name="Pickel B."/>
            <person name="Atanasova L."/>
            <person name="Karlsson M."/>
            <person name="Huettel B."/>
            <person name="Barry K.W."/>
            <person name="Haridas S."/>
            <person name="Chen C."/>
            <person name="Bauer D."/>
            <person name="Andreopoulos W."/>
            <person name="Pangilinan J."/>
            <person name="LaButti K."/>
            <person name="Riley R."/>
            <person name="Lipzen A."/>
            <person name="Clum A."/>
            <person name="Drula E."/>
            <person name="Henrissat B."/>
            <person name="Kohler A."/>
            <person name="Grigoriev I.V."/>
            <person name="Martin F.M."/>
            <person name="Hacquard S."/>
        </authorList>
    </citation>
    <scope>NUCLEOTIDE SEQUENCE [LARGE SCALE GENOMIC DNA]</scope>
    <source>
        <strain evidence="1 2">MPI-SDFR-AT-0079</strain>
    </source>
</reference>
<keyword evidence="2" id="KW-1185">Reference proteome</keyword>
<evidence type="ECO:0000313" key="1">
    <source>
        <dbReference type="EMBL" id="KAH6641702.1"/>
    </source>
</evidence>
<name>A0ACB7PIB8_9PEZI</name>
<dbReference type="Proteomes" id="UP000724584">
    <property type="component" value="Unassembled WGS sequence"/>
</dbReference>
<proteinExistence type="predicted"/>
<accession>A0ACB7PIB8</accession>